<feature type="active site" description="Tele-UMP-histidine intermediate" evidence="4">
    <location>
        <position position="173"/>
    </location>
</feature>
<dbReference type="GO" id="GO:0006012">
    <property type="term" value="P:galactose metabolic process"/>
    <property type="evidence" value="ECO:0007669"/>
    <property type="project" value="InterPro"/>
</dbReference>
<evidence type="ECO:0000256" key="4">
    <source>
        <dbReference type="PIRSR" id="PIRSR000808-1"/>
    </source>
</evidence>
<evidence type="ECO:0000256" key="2">
    <source>
        <dbReference type="ARBA" id="ARBA00022695"/>
    </source>
</evidence>
<feature type="domain" description="Galactose-1-phosphate uridyl transferase N-terminal" evidence="5">
    <location>
        <begin position="5"/>
        <end position="183"/>
    </location>
</feature>
<protein>
    <submittedName>
        <fullName evidence="6">Galactose-1-phosphate uridylyltransferase</fullName>
    </submittedName>
</protein>
<dbReference type="InterPro" id="IPR036265">
    <property type="entry name" value="HIT-like_sf"/>
</dbReference>
<evidence type="ECO:0000313" key="6">
    <source>
        <dbReference type="EMBL" id="KKU17136.1"/>
    </source>
</evidence>
<dbReference type="Proteomes" id="UP000034644">
    <property type="component" value="Unassembled WGS sequence"/>
</dbReference>
<dbReference type="PANTHER" id="PTHR42763:SF2">
    <property type="entry name" value="ADP-GLUCOSE PHOSPHORYLASE"/>
    <property type="match status" value="1"/>
</dbReference>
<evidence type="ECO:0000256" key="3">
    <source>
        <dbReference type="ARBA" id="ARBA00023277"/>
    </source>
</evidence>
<dbReference type="InterPro" id="IPR001937">
    <property type="entry name" value="GalP_UDPtransf1"/>
</dbReference>
<gene>
    <name evidence="6" type="ORF">UX27_C0040G0004</name>
</gene>
<reference evidence="6 7" key="1">
    <citation type="journal article" date="2015" name="Nature">
        <title>rRNA introns, odd ribosomes, and small enigmatic genomes across a large radiation of phyla.</title>
        <authorList>
            <person name="Brown C.T."/>
            <person name="Hug L.A."/>
            <person name="Thomas B.C."/>
            <person name="Sharon I."/>
            <person name="Castelle C.J."/>
            <person name="Singh A."/>
            <person name="Wilkins M.J."/>
            <person name="Williams K.H."/>
            <person name="Banfield J.F."/>
        </authorList>
    </citation>
    <scope>NUCLEOTIDE SEQUENCE [LARGE SCALE GENOMIC DNA]</scope>
</reference>
<evidence type="ECO:0000256" key="1">
    <source>
        <dbReference type="ARBA" id="ARBA00022679"/>
    </source>
</evidence>
<accession>A0A0G1N9G0</accession>
<dbReference type="Pfam" id="PF01087">
    <property type="entry name" value="GalP_UDP_transf"/>
    <property type="match status" value="1"/>
</dbReference>
<keyword evidence="2 6" id="KW-0548">Nucleotidyltransferase</keyword>
<keyword evidence="1 6" id="KW-0808">Transferase</keyword>
<evidence type="ECO:0000313" key="7">
    <source>
        <dbReference type="Proteomes" id="UP000034644"/>
    </source>
</evidence>
<dbReference type="SUPFAM" id="SSF54197">
    <property type="entry name" value="HIT-like"/>
    <property type="match status" value="2"/>
</dbReference>
<dbReference type="GO" id="GO:0008108">
    <property type="term" value="F:UDP-glucose:hexose-1-phosphate uridylyltransferase activity"/>
    <property type="evidence" value="ECO:0007669"/>
    <property type="project" value="InterPro"/>
</dbReference>
<dbReference type="EMBL" id="LCLO01000040">
    <property type="protein sequence ID" value="KKU17136.1"/>
    <property type="molecule type" value="Genomic_DNA"/>
</dbReference>
<dbReference type="InterPro" id="IPR053177">
    <property type="entry name" value="ADP-glucose_phosphorylase"/>
</dbReference>
<organism evidence="6 7">
    <name type="scientific">Candidatus Azambacteria bacterium GW2011_GWA2_45_90</name>
    <dbReference type="NCBI Taxonomy" id="1618614"/>
    <lineage>
        <taxon>Bacteria</taxon>
        <taxon>Candidatus Azamiibacteriota</taxon>
    </lineage>
</organism>
<dbReference type="PANTHER" id="PTHR42763">
    <property type="entry name" value="ADP-GLUCOSE PHOSPHORYLASE"/>
    <property type="match status" value="1"/>
</dbReference>
<evidence type="ECO:0000259" key="5">
    <source>
        <dbReference type="Pfam" id="PF01087"/>
    </source>
</evidence>
<name>A0A0G1N9G0_9BACT</name>
<dbReference type="Gene3D" id="3.30.428.10">
    <property type="entry name" value="HIT-like"/>
    <property type="match status" value="2"/>
</dbReference>
<dbReference type="AlphaFoldDB" id="A0A0G1N9G0"/>
<proteinExistence type="predicted"/>
<comment type="caution">
    <text evidence="6">The sequence shown here is derived from an EMBL/GenBank/DDBJ whole genome shotgun (WGS) entry which is preliminary data.</text>
</comment>
<dbReference type="GO" id="GO:0008270">
    <property type="term" value="F:zinc ion binding"/>
    <property type="evidence" value="ECO:0007669"/>
    <property type="project" value="InterPro"/>
</dbReference>
<dbReference type="PIRSF" id="PIRSF000808">
    <property type="entry name" value="GalT"/>
    <property type="match status" value="1"/>
</dbReference>
<dbReference type="InterPro" id="IPR005849">
    <property type="entry name" value="GalP_Utransf_N"/>
</dbReference>
<keyword evidence="3" id="KW-0119">Carbohydrate metabolism</keyword>
<sequence length="340" mass="39113">MIKNVSELRQDLVSGDWVVIATARAKRPHDFLKRKHRRPVQPKKDCPFETLKGKKVLLQYQHSDNSGRNNKKNENNWFVAVIPNKYPAFGEGLCMVERHETLFNWMDGVGFHEVLVYRDHSLPLALFNQKETELVLKAYQSRFLNLSEKDCVEYILIFHNDGPEAGATISHPHSQLIAVPIIPPDVARSIAGSKRYFENRQECVHCVMVNAEKSSGKRIIYENERFLSVAPFVSRTAFEIRIFPKNHQPSFEKISHEDISFAADALRISLKKLYIGLKDPCYNFFIHTAPCRGEQYQHYHWHIEILPKTAIWAGFELGTGIEIATIAPETAAEYLRGIKI</sequence>